<feature type="domain" description="T-SNARE coiled-coil homology" evidence="10">
    <location>
        <begin position="707"/>
        <end position="769"/>
    </location>
</feature>
<keyword evidence="8" id="KW-1133">Transmembrane helix</keyword>
<evidence type="ECO:0000313" key="12">
    <source>
        <dbReference type="EMBL" id="MBD1544799.1"/>
    </source>
</evidence>
<keyword evidence="6" id="KW-0175">Coiled coil</keyword>
<dbReference type="SMART" id="SM00304">
    <property type="entry name" value="HAMP"/>
    <property type="match status" value="1"/>
</dbReference>
<keyword evidence="2" id="KW-1003">Cell membrane</keyword>
<feature type="transmembrane region" description="Helical" evidence="8">
    <location>
        <begin position="21"/>
        <end position="40"/>
    </location>
</feature>
<evidence type="ECO:0000256" key="2">
    <source>
        <dbReference type="ARBA" id="ARBA00022519"/>
    </source>
</evidence>
<evidence type="ECO:0000256" key="6">
    <source>
        <dbReference type="SAM" id="Coils"/>
    </source>
</evidence>
<dbReference type="GO" id="GO:0005886">
    <property type="term" value="C:plasma membrane"/>
    <property type="evidence" value="ECO:0007669"/>
    <property type="project" value="UniProtKB-SubCell"/>
</dbReference>
<evidence type="ECO:0000259" key="11">
    <source>
        <dbReference type="PROSITE" id="PS50885"/>
    </source>
</evidence>
<evidence type="ECO:0000256" key="4">
    <source>
        <dbReference type="ARBA" id="ARBA00029447"/>
    </source>
</evidence>
<evidence type="ECO:0000256" key="1">
    <source>
        <dbReference type="ARBA" id="ARBA00004429"/>
    </source>
</evidence>
<dbReference type="SUPFAM" id="SSF58104">
    <property type="entry name" value="Methyl-accepting chemotaxis protein (MCP) signaling domain"/>
    <property type="match status" value="1"/>
</dbReference>
<reference evidence="12" key="1">
    <citation type="submission" date="2020-05" db="EMBL/GenBank/DDBJ databases">
        <title>Identification of trans-AT polyketide cluster in two marine bacteria, producers of a novel glutaramide-containing polyketide sesbanimide D and analogs.</title>
        <authorList>
            <person name="Kacar D."/>
            <person name="Rodriguez P."/>
            <person name="Canedo L."/>
            <person name="Gonzalez E."/>
            <person name="Galan B."/>
            <person name="De La Calle F."/>
            <person name="Garcia J.L."/>
        </authorList>
    </citation>
    <scope>NUCLEOTIDE SEQUENCE</scope>
    <source>
        <strain evidence="12">PHM038</strain>
    </source>
</reference>
<comment type="similarity">
    <text evidence="4">Belongs to the methyl-accepting chemotaxis (MCP) protein family.</text>
</comment>
<feature type="domain" description="Methyl-accepting transducer" evidence="9">
    <location>
        <begin position="555"/>
        <end position="784"/>
    </location>
</feature>
<evidence type="ECO:0000256" key="8">
    <source>
        <dbReference type="SAM" id="Phobius"/>
    </source>
</evidence>
<dbReference type="Pfam" id="PF00672">
    <property type="entry name" value="HAMP"/>
    <property type="match status" value="1"/>
</dbReference>
<feature type="region of interest" description="Disordered" evidence="7">
    <location>
        <begin position="570"/>
        <end position="590"/>
    </location>
</feature>
<keyword evidence="3 5" id="KW-0807">Transducer</keyword>
<organism evidence="12 13">
    <name type="scientific">Roseibium aggregatum</name>
    <dbReference type="NCBI Taxonomy" id="187304"/>
    <lineage>
        <taxon>Bacteria</taxon>
        <taxon>Pseudomonadati</taxon>
        <taxon>Pseudomonadota</taxon>
        <taxon>Alphaproteobacteria</taxon>
        <taxon>Hyphomicrobiales</taxon>
        <taxon>Stappiaceae</taxon>
        <taxon>Roseibium</taxon>
    </lineage>
</organism>
<comment type="subcellular location">
    <subcellularLocation>
        <location evidence="1">Cell inner membrane</location>
        <topology evidence="1">Multi-pass membrane protein</topology>
    </subcellularLocation>
</comment>
<dbReference type="PROSITE" id="PS50885">
    <property type="entry name" value="HAMP"/>
    <property type="match status" value="1"/>
</dbReference>
<protein>
    <submittedName>
        <fullName evidence="12">HAMP domain-containing protein</fullName>
    </submittedName>
</protein>
<keyword evidence="2" id="KW-0997">Cell inner membrane</keyword>
<evidence type="ECO:0000259" key="9">
    <source>
        <dbReference type="PROSITE" id="PS50111"/>
    </source>
</evidence>
<dbReference type="Gene3D" id="6.10.340.10">
    <property type="match status" value="1"/>
</dbReference>
<evidence type="ECO:0000313" key="13">
    <source>
        <dbReference type="Proteomes" id="UP000598467"/>
    </source>
</evidence>
<dbReference type="PANTHER" id="PTHR32089">
    <property type="entry name" value="METHYL-ACCEPTING CHEMOTAXIS PROTEIN MCPB"/>
    <property type="match status" value="1"/>
</dbReference>
<evidence type="ECO:0000259" key="10">
    <source>
        <dbReference type="PROSITE" id="PS50192"/>
    </source>
</evidence>
<dbReference type="AlphaFoldDB" id="A0A926NT99"/>
<dbReference type="SMART" id="SM00283">
    <property type="entry name" value="MA"/>
    <property type="match status" value="1"/>
</dbReference>
<dbReference type="Proteomes" id="UP000598467">
    <property type="component" value="Unassembled WGS sequence"/>
</dbReference>
<dbReference type="CDD" id="cd06225">
    <property type="entry name" value="HAMP"/>
    <property type="match status" value="1"/>
</dbReference>
<dbReference type="RefSeq" id="WP_190289466.1">
    <property type="nucleotide sequence ID" value="NZ_JABFCZ010000001.1"/>
</dbReference>
<gene>
    <name evidence="12" type="ORF">HK439_00860</name>
</gene>
<dbReference type="EMBL" id="JABFCZ010000001">
    <property type="protein sequence ID" value="MBD1544799.1"/>
    <property type="molecule type" value="Genomic_DNA"/>
</dbReference>
<name>A0A926NT99_9HYPH</name>
<sequence length="811" mass="85822">MKYILKWLVDLRFGYKVSGGFGAILVLTAIVGAVGFFAILNLSSRFEVADQAAQVSSLMQATSLKREAFLTDASAEAADATRQEIQQLADALNRLQETASGEGDAGTQVADAASAVSDFASTFDEVVTLTDQQSMRLATLLEATDALAGQADRIKDTVLTTEKGIREEVTNANKDLETANELARHVFALQEQAFAIQLTYLKASGNLSGAQLDESLQTTDSIASEAALLTTQKFAGMSSDNFDLLAKEANTLKENLTKMTGDLGFAEAFEVKEVAGTAIEKIIDVAREIRFQLLPAVKNAKTVAQSNAMKLESIRVIKEQATKLDELSMQSRTEVLNLFGGFGATDTKPVEDKVGELVAIEEALTGSSQFLPAVKEVTGEIAEAIVTFDKAFKEMVTSKADLQARREQLDNLTATVNQQIASLTSSQSHNARNAGQTALTTIGITILLAIVAGFAMAFVLNLAITRPIRGMTSVMSALADGNNDVDIVGLDRGDEIGDMSRTVQVFRDNALERARLQEESAREEQARLQRQERIDGLISSFRATAEEVIGSVGQTADGLDKTANALTEIARDSSNHASETLTSSDEATRNAQAVASAAEELAASIGEISRQVSQTTEVVGRATVGTQKTNEKVEGLAASAAKIGEVVTLIQAIAEQTNLLALNATIEAARAGEAGKGFAVVAAEVKELATQTSKATEEISQQISAIQGATEESVRAIGEITQIMDEVNNYTSTIAAAVEEQGAATTEISQNVQRAAEGTQSVSSAISQLSQAVDHTSSSADLVLSASGELNEKTGRLKLEVDQFLAGVAAA</sequence>
<dbReference type="InterPro" id="IPR000727">
    <property type="entry name" value="T_SNARE_dom"/>
</dbReference>
<dbReference type="Gene3D" id="1.10.287.950">
    <property type="entry name" value="Methyl-accepting chemotaxis protein"/>
    <property type="match status" value="1"/>
</dbReference>
<feature type="compositionally biased region" description="Polar residues" evidence="7">
    <location>
        <begin position="575"/>
        <end position="585"/>
    </location>
</feature>
<accession>A0A926NT99</accession>
<evidence type="ECO:0000256" key="7">
    <source>
        <dbReference type="SAM" id="MobiDB-lite"/>
    </source>
</evidence>
<dbReference type="GO" id="GO:0007165">
    <property type="term" value="P:signal transduction"/>
    <property type="evidence" value="ECO:0007669"/>
    <property type="project" value="UniProtKB-KW"/>
</dbReference>
<dbReference type="Pfam" id="PF00015">
    <property type="entry name" value="MCPsignal"/>
    <property type="match status" value="1"/>
</dbReference>
<dbReference type="PROSITE" id="PS50192">
    <property type="entry name" value="T_SNARE"/>
    <property type="match status" value="1"/>
</dbReference>
<feature type="coiled-coil region" evidence="6">
    <location>
        <begin position="507"/>
        <end position="534"/>
    </location>
</feature>
<keyword evidence="8" id="KW-0812">Transmembrane</keyword>
<comment type="caution">
    <text evidence="12">The sequence shown here is derived from an EMBL/GenBank/DDBJ whole genome shotgun (WGS) entry which is preliminary data.</text>
</comment>
<proteinExistence type="inferred from homology"/>
<feature type="domain" description="HAMP" evidence="11">
    <location>
        <begin position="462"/>
        <end position="515"/>
    </location>
</feature>
<dbReference type="InterPro" id="IPR004089">
    <property type="entry name" value="MCPsignal_dom"/>
</dbReference>
<dbReference type="InterPro" id="IPR003660">
    <property type="entry name" value="HAMP_dom"/>
</dbReference>
<keyword evidence="8" id="KW-0472">Membrane</keyword>
<dbReference type="PROSITE" id="PS50111">
    <property type="entry name" value="CHEMOTAXIS_TRANSDUC_2"/>
    <property type="match status" value="1"/>
</dbReference>
<evidence type="ECO:0000256" key="3">
    <source>
        <dbReference type="ARBA" id="ARBA00023224"/>
    </source>
</evidence>
<evidence type="ECO:0000256" key="5">
    <source>
        <dbReference type="PROSITE-ProRule" id="PRU00284"/>
    </source>
</evidence>
<feature type="transmembrane region" description="Helical" evidence="8">
    <location>
        <begin position="442"/>
        <end position="464"/>
    </location>
</feature>
<dbReference type="PANTHER" id="PTHR32089:SF112">
    <property type="entry name" value="LYSOZYME-LIKE PROTEIN-RELATED"/>
    <property type="match status" value="1"/>
</dbReference>